<feature type="compositionally biased region" description="Polar residues" evidence="1">
    <location>
        <begin position="15"/>
        <end position="29"/>
    </location>
</feature>
<evidence type="ECO:0000313" key="3">
    <source>
        <dbReference type="Proteomes" id="UP000287651"/>
    </source>
</evidence>
<accession>A0A427AEA0</accession>
<evidence type="ECO:0000313" key="2">
    <source>
        <dbReference type="EMBL" id="RRT74587.1"/>
    </source>
</evidence>
<proteinExistence type="predicted"/>
<feature type="compositionally biased region" description="Basic and acidic residues" evidence="1">
    <location>
        <begin position="203"/>
        <end position="213"/>
    </location>
</feature>
<dbReference type="PANTHER" id="PTHR31115:SF2">
    <property type="entry name" value="OS05G0107300 PROTEIN"/>
    <property type="match status" value="1"/>
</dbReference>
<dbReference type="PANTHER" id="PTHR31115">
    <property type="entry name" value="OS05G0107300 PROTEIN"/>
    <property type="match status" value="1"/>
</dbReference>
<evidence type="ECO:0000256" key="1">
    <source>
        <dbReference type="SAM" id="MobiDB-lite"/>
    </source>
</evidence>
<reference evidence="2 3" key="1">
    <citation type="journal article" date="2014" name="Agronomy (Basel)">
        <title>A Draft Genome Sequence for Ensete ventricosum, the Drought-Tolerant Tree Against Hunger.</title>
        <authorList>
            <person name="Harrison J."/>
            <person name="Moore K.A."/>
            <person name="Paszkiewicz K."/>
            <person name="Jones T."/>
            <person name="Grant M."/>
            <person name="Ambacheew D."/>
            <person name="Muzemil S."/>
            <person name="Studholme D.J."/>
        </authorList>
    </citation>
    <scope>NUCLEOTIDE SEQUENCE [LARGE SCALE GENOMIC DNA]</scope>
</reference>
<sequence>MRAESASSGLDGPNFATSYHSGQRGTYSGSGLERSGSFRESLENRILVTGPSTSRNTASSTEIPHLLQYLSLEHFSTSEQKFSLSGELRRVLGVMVEEHSFGSVQSKLLSPIASEDLKRFRASIFESSTRASRGLTVNLVYALLMALDSGKLLEIRRPESEESGAVENKLKEKGTGNFELEDGAQAPLKPTPSALPTKKNKTTPKEEIGDGVRRQGRSGRGSVQSKSCLPLPREKLENVDSTKPLKNGKHGSERSESRIGRPPSKKLSDRKTCHPVLVSDQNHSLSFQDEVLYDVASSPHVSFAREQSSVVGSTNKSFETRYSATGTQHVNASFGRLETKRWYDKMVPLSQRLLSAFITEDDIKKVENDSQRQSVLQLSSDYVHYGTNSHVNDHAKDLLNMDCELELNYKNQKNCMGDNMPCDGFMVSNNFRHSNIQNFMSGDESLVENSAVMNAYNGSLSDYQKNNLNQLQIMDNTFPYERQFEDMPLDDRILMELHSIGLFPDAVVCIL</sequence>
<dbReference type="Proteomes" id="UP000287651">
    <property type="component" value="Unassembled WGS sequence"/>
</dbReference>
<protein>
    <submittedName>
        <fullName evidence="2">Uncharacterized protein</fullName>
    </submittedName>
</protein>
<organism evidence="2 3">
    <name type="scientific">Ensete ventricosum</name>
    <name type="common">Abyssinian banana</name>
    <name type="synonym">Musa ensete</name>
    <dbReference type="NCBI Taxonomy" id="4639"/>
    <lineage>
        <taxon>Eukaryota</taxon>
        <taxon>Viridiplantae</taxon>
        <taxon>Streptophyta</taxon>
        <taxon>Embryophyta</taxon>
        <taxon>Tracheophyta</taxon>
        <taxon>Spermatophyta</taxon>
        <taxon>Magnoliopsida</taxon>
        <taxon>Liliopsida</taxon>
        <taxon>Zingiberales</taxon>
        <taxon>Musaceae</taxon>
        <taxon>Ensete</taxon>
    </lineage>
</organism>
<feature type="compositionally biased region" description="Basic and acidic residues" evidence="1">
    <location>
        <begin position="250"/>
        <end position="259"/>
    </location>
</feature>
<dbReference type="AlphaFoldDB" id="A0A427AEA0"/>
<gene>
    <name evidence="2" type="ORF">B296_00009657</name>
</gene>
<feature type="region of interest" description="Disordered" evidence="1">
    <location>
        <begin position="1"/>
        <end position="35"/>
    </location>
</feature>
<comment type="caution">
    <text evidence="2">The sequence shown here is derived from an EMBL/GenBank/DDBJ whole genome shotgun (WGS) entry which is preliminary data.</text>
</comment>
<name>A0A427AEA0_ENSVE</name>
<dbReference type="EMBL" id="AMZH03002732">
    <property type="protein sequence ID" value="RRT74587.1"/>
    <property type="molecule type" value="Genomic_DNA"/>
</dbReference>
<feature type="region of interest" description="Disordered" evidence="1">
    <location>
        <begin position="158"/>
        <end position="272"/>
    </location>
</feature>